<name>A0A564ZIT9_9BACT</name>
<keyword evidence="2" id="KW-0472">Membrane</keyword>
<keyword evidence="6" id="KW-1185">Reference proteome</keyword>
<dbReference type="AlphaFoldDB" id="A0A564ZIT9"/>
<evidence type="ECO:0000313" key="6">
    <source>
        <dbReference type="Proteomes" id="UP000334340"/>
    </source>
</evidence>
<feature type="transmembrane region" description="Helical" evidence="2">
    <location>
        <begin position="45"/>
        <end position="62"/>
    </location>
</feature>
<evidence type="ECO:0000259" key="4">
    <source>
        <dbReference type="Pfam" id="PF04892"/>
    </source>
</evidence>
<dbReference type="InterPro" id="IPR003362">
    <property type="entry name" value="Bact_transf"/>
</dbReference>
<evidence type="ECO:0000313" key="5">
    <source>
        <dbReference type="EMBL" id="VUZ84807.1"/>
    </source>
</evidence>
<keyword evidence="2" id="KW-1133">Transmembrane helix</keyword>
<dbReference type="InterPro" id="IPR006976">
    <property type="entry name" value="VanZ-like"/>
</dbReference>
<feature type="transmembrane region" description="Helical" evidence="2">
    <location>
        <begin position="12"/>
        <end position="33"/>
    </location>
</feature>
<dbReference type="GO" id="GO:0016780">
    <property type="term" value="F:phosphotransferase activity, for other substituted phosphate groups"/>
    <property type="evidence" value="ECO:0007669"/>
    <property type="project" value="TreeGrafter"/>
</dbReference>
<dbReference type="Pfam" id="PF02397">
    <property type="entry name" value="Bac_transf"/>
    <property type="match status" value="1"/>
</dbReference>
<proteinExistence type="inferred from homology"/>
<accession>A0A564ZIT9</accession>
<evidence type="ECO:0000256" key="1">
    <source>
        <dbReference type="ARBA" id="ARBA00006464"/>
    </source>
</evidence>
<keyword evidence="5" id="KW-0808">Transferase</keyword>
<comment type="similarity">
    <text evidence="1">Belongs to the bacterial sugar transferase family.</text>
</comment>
<feature type="domain" description="VanZ-like" evidence="4">
    <location>
        <begin position="39"/>
        <end position="117"/>
    </location>
</feature>
<evidence type="ECO:0000256" key="2">
    <source>
        <dbReference type="SAM" id="Phobius"/>
    </source>
</evidence>
<dbReference type="Pfam" id="PF04892">
    <property type="entry name" value="VanZ"/>
    <property type="match status" value="1"/>
</dbReference>
<dbReference type="EMBL" id="CABIKM010000019">
    <property type="protein sequence ID" value="VUZ84807.1"/>
    <property type="molecule type" value="Genomic_DNA"/>
</dbReference>
<dbReference type="NCBIfam" id="NF037970">
    <property type="entry name" value="vanZ_1"/>
    <property type="match status" value="1"/>
</dbReference>
<evidence type="ECO:0000259" key="3">
    <source>
        <dbReference type="Pfam" id="PF02397"/>
    </source>
</evidence>
<sequence length="364" mass="40755">MTRWQEIALRWLPLLVWMGVVLGIGGSGALPMQEWNWSRWLLRKGIHLGEYAILSLLVYRALAATRQAFRADLAFMAVGLTVAFAGLDEWRQSFIPGRSGRVLDVGIDAIGAGVGQVMRWNDAKRLFDLALSGVGLLASLPVWGAIALAIKGEDNGPVFFRDQRVGQGGRVFTALKFRTMVPDADRLFGPRQATADDPRVTRVGRVLRATAMDELPQLWNIFVGEMSFVGPRALRPGEIEINRSTFKVQGSTNNVQGSMFNVQGLTKTVQRATFKVQGSKNDGEETEAVTALEGVAGYWERHVVPPGLTGIAQIFADRDIPSRQKFRYDLLYIRRRSFWLDIRLVALSFWVTFRGRWEVRGTKF</sequence>
<dbReference type="PANTHER" id="PTHR30576">
    <property type="entry name" value="COLANIC BIOSYNTHESIS UDP-GLUCOSE LIPID CARRIER TRANSFERASE"/>
    <property type="match status" value="1"/>
</dbReference>
<dbReference type="PANTHER" id="PTHR30576:SF0">
    <property type="entry name" value="UNDECAPRENYL-PHOSPHATE N-ACETYLGALACTOSAMINYL 1-PHOSPHATE TRANSFERASE-RELATED"/>
    <property type="match status" value="1"/>
</dbReference>
<gene>
    <name evidence="5" type="ORF">MELA_01181</name>
</gene>
<keyword evidence="2" id="KW-0812">Transmembrane</keyword>
<feature type="domain" description="Bacterial sugar transferase" evidence="3">
    <location>
        <begin position="124"/>
        <end position="353"/>
    </location>
</feature>
<protein>
    <submittedName>
        <fullName evidence="5">UDP-phosphate glucose phosphotransferase</fullName>
    </submittedName>
</protein>
<organism evidence="5 6">
    <name type="scientific">Candidatus Methylomirabilis lanthanidiphila</name>
    <dbReference type="NCBI Taxonomy" id="2211376"/>
    <lineage>
        <taxon>Bacteria</taxon>
        <taxon>Candidatus Methylomirabilota</taxon>
        <taxon>Candidatus Methylomirabilia</taxon>
        <taxon>Candidatus Methylomirabilales</taxon>
        <taxon>Candidatus Methylomirabilaceae</taxon>
        <taxon>Candidatus Methylomirabilis</taxon>
    </lineage>
</organism>
<dbReference type="Proteomes" id="UP000334340">
    <property type="component" value="Unassembled WGS sequence"/>
</dbReference>
<feature type="transmembrane region" description="Helical" evidence="2">
    <location>
        <begin position="129"/>
        <end position="150"/>
    </location>
</feature>
<reference evidence="5 6" key="1">
    <citation type="submission" date="2019-07" db="EMBL/GenBank/DDBJ databases">
        <authorList>
            <person name="Cremers G."/>
        </authorList>
    </citation>
    <scope>NUCLEOTIDE SEQUENCE [LARGE SCALE GENOMIC DNA]</scope>
</reference>